<evidence type="ECO:0000313" key="2">
    <source>
        <dbReference type="EMBL" id="KKM77432.1"/>
    </source>
</evidence>
<dbReference type="AlphaFoldDB" id="A0A0F9N7L7"/>
<proteinExistence type="predicted"/>
<comment type="caution">
    <text evidence="2">The sequence shown here is derived from an EMBL/GenBank/DDBJ whole genome shotgun (WGS) entry which is preliminary data.</text>
</comment>
<feature type="region of interest" description="Disordered" evidence="1">
    <location>
        <begin position="23"/>
        <end position="44"/>
    </location>
</feature>
<feature type="compositionally biased region" description="Basic residues" evidence="1">
    <location>
        <begin position="23"/>
        <end position="43"/>
    </location>
</feature>
<organism evidence="2">
    <name type="scientific">marine sediment metagenome</name>
    <dbReference type="NCBI Taxonomy" id="412755"/>
    <lineage>
        <taxon>unclassified sequences</taxon>
        <taxon>metagenomes</taxon>
        <taxon>ecological metagenomes</taxon>
    </lineage>
</organism>
<dbReference type="EMBL" id="LAZR01008642">
    <property type="protein sequence ID" value="KKM77432.1"/>
    <property type="molecule type" value="Genomic_DNA"/>
</dbReference>
<protein>
    <submittedName>
        <fullName evidence="2">Uncharacterized protein</fullName>
    </submittedName>
</protein>
<evidence type="ECO:0000256" key="1">
    <source>
        <dbReference type="SAM" id="MobiDB-lite"/>
    </source>
</evidence>
<gene>
    <name evidence="2" type="ORF">LCGC14_1370030</name>
</gene>
<sequence>MNKTYTDKYLIKDITNKAFRLRYGTKGKSKKKVQRPQKSKKERQKWWRNLTPEQREAQIEKWQAQKAERRENEPPRVLKYNPKYPWMTEGVNADNRDKWLAMIHKKNPWLKVA</sequence>
<accession>A0A0F9N7L7</accession>
<reference evidence="2" key="1">
    <citation type="journal article" date="2015" name="Nature">
        <title>Complex archaea that bridge the gap between prokaryotes and eukaryotes.</title>
        <authorList>
            <person name="Spang A."/>
            <person name="Saw J.H."/>
            <person name="Jorgensen S.L."/>
            <person name="Zaremba-Niedzwiedzka K."/>
            <person name="Martijn J."/>
            <person name="Lind A.E."/>
            <person name="van Eijk R."/>
            <person name="Schleper C."/>
            <person name="Guy L."/>
            <person name="Ettema T.J."/>
        </authorList>
    </citation>
    <scope>NUCLEOTIDE SEQUENCE</scope>
</reference>
<name>A0A0F9N7L7_9ZZZZ</name>